<dbReference type="STRING" id="1079859.SAMN04515674_102171"/>
<feature type="signal peptide" evidence="1">
    <location>
        <begin position="1"/>
        <end position="18"/>
    </location>
</feature>
<reference evidence="4 5" key="1">
    <citation type="submission" date="2016-10" db="EMBL/GenBank/DDBJ databases">
        <authorList>
            <person name="de Groot N.N."/>
        </authorList>
    </citation>
    <scope>NUCLEOTIDE SEQUENCE [LARGE SCALE GENOMIC DNA]</scope>
    <source>
        <strain evidence="5">E92,LMG 26720,CCM 7988</strain>
    </source>
</reference>
<evidence type="ECO:0000256" key="1">
    <source>
        <dbReference type="SAM" id="SignalP"/>
    </source>
</evidence>
<dbReference type="InterPro" id="IPR011658">
    <property type="entry name" value="PA14_dom"/>
</dbReference>
<keyword evidence="5" id="KW-1185">Reference proteome</keyword>
<dbReference type="Gene3D" id="2.60.120.560">
    <property type="entry name" value="Exo-inulinase, domain 1"/>
    <property type="match status" value="1"/>
</dbReference>
<accession>A0A1I5NZF3</accession>
<sequence length="601" mass="66287">MKKLGLIAALSFPTFVFAQETVSFNDLSFWKPTGKANWQIVGDVTVDISKHDAMTGTPGKGVLANLTDEQNRSNLISVMEHGDVNVEFDFNMAAHSNSGFYLQGRYEIQLLDSWGVKVPAYGDCGGIYKRRELPSGRLYEGHAPRQNACLAPGLWQHMEISFQAPKFDANGNKIANAKVLKLSLNGVVLHENVELSGPTGGPISEKEAATGPFMIQGDHGPIAFRNLTYHSFTGKPAELNNINYAVYYGAFKKEEDFLSKKPDATGKLEKLTWDFSKQPNNFGEKITAALNVPQAGKHDFTFQLGGTYSVKIGNKEVLPSAWTVSNNQRSVSVDLPAGNVPLEIVYFKTDGWVSPVLGMSVEGPNFRETSYNTLGSMLAGSPQDPILLNATEPTLLRSFTDLYGKDGKKIKRVVHSINVGSPENLHYAFDMDNGAISQIWKGQFLDMTPMWDDRGDGSSRPRGTVLMLGDLPVIVKNGTFTTSDALSQDANFRTLGYDVDAINQPTFRYQIYGSEVEDQIRSVEGKYFNREISFKKPSADVVCRLATAKEITKISDELYAVDGKSYFIKVSPSAKPTLVKQGELSTLYVPSGEKVQYQILW</sequence>
<feature type="domain" description="PA14" evidence="3">
    <location>
        <begin position="245"/>
        <end position="359"/>
    </location>
</feature>
<proteinExistence type="predicted"/>
<dbReference type="Pfam" id="PF07691">
    <property type="entry name" value="PA14"/>
    <property type="match status" value="1"/>
</dbReference>
<evidence type="ECO:0000259" key="3">
    <source>
        <dbReference type="Pfam" id="PF07691"/>
    </source>
</evidence>
<dbReference type="GO" id="GO:0016787">
    <property type="term" value="F:hydrolase activity"/>
    <property type="evidence" value="ECO:0007669"/>
    <property type="project" value="InterPro"/>
</dbReference>
<feature type="chain" id="PRO_5011699552" evidence="1">
    <location>
        <begin position="19"/>
        <end position="601"/>
    </location>
</feature>
<organism evidence="4 5">
    <name type="scientific">Pseudarcicella hirudinis</name>
    <dbReference type="NCBI Taxonomy" id="1079859"/>
    <lineage>
        <taxon>Bacteria</taxon>
        <taxon>Pseudomonadati</taxon>
        <taxon>Bacteroidota</taxon>
        <taxon>Cytophagia</taxon>
        <taxon>Cytophagales</taxon>
        <taxon>Flectobacillaceae</taxon>
        <taxon>Pseudarcicella</taxon>
    </lineage>
</organism>
<protein>
    <submittedName>
        <fullName evidence="4">PA14 domain-containing protein</fullName>
    </submittedName>
</protein>
<name>A0A1I5NZF3_9BACT</name>
<keyword evidence="1" id="KW-0732">Signal</keyword>
<dbReference type="Proteomes" id="UP000199306">
    <property type="component" value="Unassembled WGS sequence"/>
</dbReference>
<dbReference type="Pfam" id="PF06439">
    <property type="entry name" value="3keto-disac_hyd"/>
    <property type="match status" value="1"/>
</dbReference>
<feature type="domain" description="3-keto-alpha-glucoside-1,2-lyase/3-keto-2-hydroxy-glucal hydratase" evidence="2">
    <location>
        <begin position="23"/>
        <end position="228"/>
    </location>
</feature>
<evidence type="ECO:0000313" key="5">
    <source>
        <dbReference type="Proteomes" id="UP000199306"/>
    </source>
</evidence>
<evidence type="ECO:0000259" key="2">
    <source>
        <dbReference type="Pfam" id="PF06439"/>
    </source>
</evidence>
<evidence type="ECO:0000313" key="4">
    <source>
        <dbReference type="EMBL" id="SFP26651.1"/>
    </source>
</evidence>
<dbReference type="InterPro" id="IPR010496">
    <property type="entry name" value="AL/BT2_dom"/>
</dbReference>
<dbReference type="AlphaFoldDB" id="A0A1I5NZF3"/>
<dbReference type="EMBL" id="FOXH01000002">
    <property type="protein sequence ID" value="SFP26651.1"/>
    <property type="molecule type" value="Genomic_DNA"/>
</dbReference>
<gene>
    <name evidence="4" type="ORF">SAMN04515674_102171</name>
</gene>